<evidence type="ECO:0000313" key="2">
    <source>
        <dbReference type="EMBL" id="CZE48895.1"/>
    </source>
</evidence>
<dbReference type="InterPro" id="IPR008407">
    <property type="entry name" value="Brnchd-chn_aa_trnsp_AzlD"/>
</dbReference>
<accession>A0A128EJ01</accession>
<dbReference type="EMBL" id="FIZP01000012">
    <property type="protein sequence ID" value="CZE48895.1"/>
    <property type="molecule type" value="Genomic_DNA"/>
</dbReference>
<keyword evidence="1" id="KW-0472">Membrane</keyword>
<protein>
    <submittedName>
        <fullName evidence="2">Branched chain amino acid transport protein AzlD</fullName>
    </submittedName>
</protein>
<evidence type="ECO:0000313" key="3">
    <source>
        <dbReference type="Proteomes" id="UP000069632"/>
    </source>
</evidence>
<evidence type="ECO:0000256" key="1">
    <source>
        <dbReference type="SAM" id="Phobius"/>
    </source>
</evidence>
<dbReference type="OrthoDB" id="5347742at2"/>
<name>A0A128EJ01_9BACT</name>
<sequence>MSEILNTQILTTSSSLLILLAIFVASLATFLTRSLAYFFLKNRKNSQWLLFLQKNSGLFIMVVLVFYALNGTSFSAYPYGAPEILAILFVFLSHILFKNPLLSIVLSTIFYMVIIKFIN</sequence>
<keyword evidence="1" id="KW-1133">Transmembrane helix</keyword>
<keyword evidence="1" id="KW-0812">Transmembrane</keyword>
<organism evidence="2 3">
    <name type="scientific">Campylobacter geochelonis</name>
    <dbReference type="NCBI Taxonomy" id="1780362"/>
    <lineage>
        <taxon>Bacteria</taxon>
        <taxon>Pseudomonadati</taxon>
        <taxon>Campylobacterota</taxon>
        <taxon>Epsilonproteobacteria</taxon>
        <taxon>Campylobacterales</taxon>
        <taxon>Campylobacteraceae</taxon>
        <taxon>Campylobacter</taxon>
    </lineage>
</organism>
<dbReference type="RefSeq" id="WP_075540480.1">
    <property type="nucleotide sequence ID" value="NZ_CP053844.1"/>
</dbReference>
<feature type="transmembrane region" description="Helical" evidence="1">
    <location>
        <begin position="52"/>
        <end position="70"/>
    </location>
</feature>
<dbReference type="PIRSF" id="PIRSF003203">
    <property type="entry name" value="AzlD"/>
    <property type="match status" value="1"/>
</dbReference>
<dbReference type="AlphaFoldDB" id="A0A128EJ01"/>
<feature type="transmembrane region" description="Helical" evidence="1">
    <location>
        <begin position="16"/>
        <end position="40"/>
    </location>
</feature>
<keyword evidence="3" id="KW-1185">Reference proteome</keyword>
<dbReference type="Proteomes" id="UP000069632">
    <property type="component" value="Unassembled WGS sequence"/>
</dbReference>
<dbReference type="Pfam" id="PF05437">
    <property type="entry name" value="AzlD"/>
    <property type="match status" value="1"/>
</dbReference>
<proteinExistence type="predicted"/>
<feature type="transmembrane region" description="Helical" evidence="1">
    <location>
        <begin position="76"/>
        <end position="96"/>
    </location>
</feature>
<reference evidence="2 3" key="1">
    <citation type="submission" date="2016-02" db="EMBL/GenBank/DDBJ databases">
        <authorList>
            <consortium name="Pathogen Informatics"/>
        </authorList>
    </citation>
    <scope>NUCLEOTIDE SEQUENCE [LARGE SCALE GENOMIC DNA]</scope>
    <source>
        <strain evidence="2 3">RC20</strain>
    </source>
</reference>
<gene>
    <name evidence="2" type="ORF">ERS672216_01646</name>
</gene>